<reference evidence="1 2" key="1">
    <citation type="journal article" date="2022" name="Gigascience">
        <title>A chromosome-level genome assembly and annotation of the desert horned lizard, Phrynosoma platyrhinos, provides insight into chromosomal rearrangements among reptiles.</title>
        <authorList>
            <person name="Koochekian N."/>
            <person name="Ascanio A."/>
            <person name="Farleigh K."/>
            <person name="Card D.C."/>
            <person name="Schield D.R."/>
            <person name="Castoe T.A."/>
            <person name="Jezkova T."/>
        </authorList>
    </citation>
    <scope>NUCLEOTIDE SEQUENCE [LARGE SCALE GENOMIC DNA]</scope>
    <source>
        <strain evidence="1">NK-2021</strain>
    </source>
</reference>
<dbReference type="Gene3D" id="1.10.238.10">
    <property type="entry name" value="EF-hand"/>
    <property type="match status" value="1"/>
</dbReference>
<gene>
    <name evidence="1" type="ORF">JD844_018466</name>
</gene>
<evidence type="ECO:0000313" key="2">
    <source>
        <dbReference type="Proteomes" id="UP000826234"/>
    </source>
</evidence>
<dbReference type="SUPFAM" id="SSF47473">
    <property type="entry name" value="EF-hand"/>
    <property type="match status" value="1"/>
</dbReference>
<accession>A0ABQ7SNQ4</accession>
<evidence type="ECO:0000313" key="1">
    <source>
        <dbReference type="EMBL" id="KAH0618920.1"/>
    </source>
</evidence>
<sequence length="72" mass="8389">MGQHFTNEEGEPVDIDAPELQGWYKKFLVECPSGTLFMHEFKHFFGVQNDEQAAEYVENMFKAFDKNGVEKK</sequence>
<name>A0ABQ7SNQ4_PHRPL</name>
<comment type="caution">
    <text evidence="1">The sequence shown here is derived from an EMBL/GenBank/DDBJ whole genome shotgun (WGS) entry which is preliminary data.</text>
</comment>
<dbReference type="Proteomes" id="UP000826234">
    <property type="component" value="Unassembled WGS sequence"/>
</dbReference>
<organism evidence="1 2">
    <name type="scientific">Phrynosoma platyrhinos</name>
    <name type="common">Desert horned lizard</name>
    <dbReference type="NCBI Taxonomy" id="52577"/>
    <lineage>
        <taxon>Eukaryota</taxon>
        <taxon>Metazoa</taxon>
        <taxon>Chordata</taxon>
        <taxon>Craniata</taxon>
        <taxon>Vertebrata</taxon>
        <taxon>Euteleostomi</taxon>
        <taxon>Lepidosauria</taxon>
        <taxon>Squamata</taxon>
        <taxon>Bifurcata</taxon>
        <taxon>Unidentata</taxon>
        <taxon>Episquamata</taxon>
        <taxon>Toxicofera</taxon>
        <taxon>Iguania</taxon>
        <taxon>Phrynosomatidae</taxon>
        <taxon>Phrynosomatinae</taxon>
        <taxon>Phrynosoma</taxon>
    </lineage>
</organism>
<keyword evidence="2" id="KW-1185">Reference proteome</keyword>
<protein>
    <submittedName>
        <fullName evidence="1">Uncharacterized protein</fullName>
    </submittedName>
</protein>
<dbReference type="EMBL" id="JAIPUX010005289">
    <property type="protein sequence ID" value="KAH0618920.1"/>
    <property type="molecule type" value="Genomic_DNA"/>
</dbReference>
<proteinExistence type="predicted"/>
<dbReference type="InterPro" id="IPR011992">
    <property type="entry name" value="EF-hand-dom_pair"/>
</dbReference>